<protein>
    <submittedName>
        <fullName evidence="1">Uncharacterized protein</fullName>
    </submittedName>
</protein>
<dbReference type="Proteomes" id="UP001283361">
    <property type="component" value="Unassembled WGS sequence"/>
</dbReference>
<gene>
    <name evidence="1" type="ORF">RRG08_041920</name>
</gene>
<organism evidence="1 2">
    <name type="scientific">Elysia crispata</name>
    <name type="common">lettuce slug</name>
    <dbReference type="NCBI Taxonomy" id="231223"/>
    <lineage>
        <taxon>Eukaryota</taxon>
        <taxon>Metazoa</taxon>
        <taxon>Spiralia</taxon>
        <taxon>Lophotrochozoa</taxon>
        <taxon>Mollusca</taxon>
        <taxon>Gastropoda</taxon>
        <taxon>Heterobranchia</taxon>
        <taxon>Euthyneura</taxon>
        <taxon>Panpulmonata</taxon>
        <taxon>Sacoglossa</taxon>
        <taxon>Placobranchoidea</taxon>
        <taxon>Plakobranchidae</taxon>
        <taxon>Elysia</taxon>
    </lineage>
</organism>
<reference evidence="1" key="1">
    <citation type="journal article" date="2023" name="G3 (Bethesda)">
        <title>A reference genome for the long-term kleptoplast-retaining sea slug Elysia crispata morphotype clarki.</title>
        <authorList>
            <person name="Eastman K.E."/>
            <person name="Pendleton A.L."/>
            <person name="Shaikh M.A."/>
            <person name="Suttiyut T."/>
            <person name="Ogas R."/>
            <person name="Tomko P."/>
            <person name="Gavelis G."/>
            <person name="Widhalm J.R."/>
            <person name="Wisecaver J.H."/>
        </authorList>
    </citation>
    <scope>NUCLEOTIDE SEQUENCE</scope>
    <source>
        <strain evidence="1">ECLA1</strain>
    </source>
</reference>
<name>A0AAE0XXD6_9GAST</name>
<sequence length="124" mass="14153">MGDDLGELHLLYNKARIQSKSSAGGGKEEVERASMLRCDDFVYRFQRSQNLNLFHLRSGPIRPNNESNPPFLKSRQRWGCDRGRLGDGGIRSLVLIGARLRVWLEIVCKSRIDDADKTVYYVTP</sequence>
<dbReference type="AlphaFoldDB" id="A0AAE0XXD6"/>
<evidence type="ECO:0000313" key="1">
    <source>
        <dbReference type="EMBL" id="KAK3722314.1"/>
    </source>
</evidence>
<proteinExistence type="predicted"/>
<evidence type="ECO:0000313" key="2">
    <source>
        <dbReference type="Proteomes" id="UP001283361"/>
    </source>
</evidence>
<keyword evidence="2" id="KW-1185">Reference proteome</keyword>
<dbReference type="EMBL" id="JAWDGP010007375">
    <property type="protein sequence ID" value="KAK3722314.1"/>
    <property type="molecule type" value="Genomic_DNA"/>
</dbReference>
<comment type="caution">
    <text evidence="1">The sequence shown here is derived from an EMBL/GenBank/DDBJ whole genome shotgun (WGS) entry which is preliminary data.</text>
</comment>
<accession>A0AAE0XXD6</accession>